<evidence type="ECO:0000313" key="3">
    <source>
        <dbReference type="Proteomes" id="UP001266305"/>
    </source>
</evidence>
<reference evidence="2 3" key="1">
    <citation type="submission" date="2023-05" db="EMBL/GenBank/DDBJ databases">
        <title>B98-5 Cell Line De Novo Hybrid Assembly: An Optical Mapping Approach.</title>
        <authorList>
            <person name="Kananen K."/>
            <person name="Auerbach J.A."/>
            <person name="Kautto E."/>
            <person name="Blachly J.S."/>
        </authorList>
    </citation>
    <scope>NUCLEOTIDE SEQUENCE [LARGE SCALE GENOMIC DNA]</scope>
    <source>
        <strain evidence="2">B95-8</strain>
        <tissue evidence="2">Cell line</tissue>
    </source>
</reference>
<proteinExistence type="predicted"/>
<dbReference type="EMBL" id="JASSZA010000003">
    <property type="protein sequence ID" value="KAK2115569.1"/>
    <property type="molecule type" value="Genomic_DNA"/>
</dbReference>
<sequence length="101" mass="11110">AEPQQSLLQEVTVYTLLPAPPSDPKALEKQKMALHKTATLDMSIIALPSSAEYTRGHNHRPGAEPAAPQTLELSEAEKGHGRSETIRETEKPRDEALELKM</sequence>
<feature type="non-terminal residue" evidence="2">
    <location>
        <position position="1"/>
    </location>
</feature>
<feature type="region of interest" description="Disordered" evidence="1">
    <location>
        <begin position="53"/>
        <end position="101"/>
    </location>
</feature>
<evidence type="ECO:0000256" key="1">
    <source>
        <dbReference type="SAM" id="MobiDB-lite"/>
    </source>
</evidence>
<accession>A0ABQ9W3B3</accession>
<feature type="compositionally biased region" description="Basic and acidic residues" evidence="1">
    <location>
        <begin position="75"/>
        <end position="101"/>
    </location>
</feature>
<evidence type="ECO:0000313" key="2">
    <source>
        <dbReference type="EMBL" id="KAK2115569.1"/>
    </source>
</evidence>
<protein>
    <submittedName>
        <fullName evidence="2">Uncharacterized protein</fullName>
    </submittedName>
</protein>
<dbReference type="Proteomes" id="UP001266305">
    <property type="component" value="Unassembled WGS sequence"/>
</dbReference>
<gene>
    <name evidence="2" type="ORF">P7K49_006195</name>
</gene>
<comment type="caution">
    <text evidence="2">The sequence shown here is derived from an EMBL/GenBank/DDBJ whole genome shotgun (WGS) entry which is preliminary data.</text>
</comment>
<keyword evidence="3" id="KW-1185">Reference proteome</keyword>
<organism evidence="2 3">
    <name type="scientific">Saguinus oedipus</name>
    <name type="common">Cotton-top tamarin</name>
    <name type="synonym">Oedipomidas oedipus</name>
    <dbReference type="NCBI Taxonomy" id="9490"/>
    <lineage>
        <taxon>Eukaryota</taxon>
        <taxon>Metazoa</taxon>
        <taxon>Chordata</taxon>
        <taxon>Craniata</taxon>
        <taxon>Vertebrata</taxon>
        <taxon>Euteleostomi</taxon>
        <taxon>Mammalia</taxon>
        <taxon>Eutheria</taxon>
        <taxon>Euarchontoglires</taxon>
        <taxon>Primates</taxon>
        <taxon>Haplorrhini</taxon>
        <taxon>Platyrrhini</taxon>
        <taxon>Cebidae</taxon>
        <taxon>Callitrichinae</taxon>
        <taxon>Saguinus</taxon>
    </lineage>
</organism>
<name>A0ABQ9W3B3_SAGOE</name>